<evidence type="ECO:0000313" key="2">
    <source>
        <dbReference type="Proteomes" id="UP000242525"/>
    </source>
</evidence>
<evidence type="ECO:0000313" key="1">
    <source>
        <dbReference type="EMBL" id="CDO51634.1"/>
    </source>
</evidence>
<sequence>MEEMCYIPDELQFQKKYAIVQRFWPQRMWNVVLKKLLHQAKKEHSRNYRNAMMLNDEKKLGQLQEFGQVRLWKLLCTKGISFFLDELFEERKKHSNHKSFAESIREDIRIVMAQVGEPEGYTELVPFIEDALDIQYNKGDFRSKMFQMFTRIIFITPLDGPVEDYEREEEPAQYTVRIRRRRLYDECLFCGLKGHHMETCKFLGYLLDNGTLKINVKNRICLKDGKELQLFRGGIIKDQSIFESLKDGLMCPYNPEESKKKAQKEAELNKRLQVTQLRILHEKMDEKTKISRNFFTTVLARVQFSAHAYNAYVSGVSTINAISKTVADEMSVKYDMDLKSSFNLFLNQKKGSKQKGLFFVNGNNEPIECVGFVKSLAITVLNIAQDLPFFVLDTDKFDIILGRSWCEWVHLQYLNHDDKYDHTLMPIKVSMKWNQSFSGRPALHRSWIGYKDGGDIVKYKRSTKKGAGAAVKKDEESVDDMVAACLAVNRLKEIDHKSRLITLTDPSK</sequence>
<accession>A0A0J9X3F4</accession>
<dbReference type="CDD" id="cd00303">
    <property type="entry name" value="retropepsin_like"/>
    <property type="match status" value="1"/>
</dbReference>
<name>A0A0J9X3F4_GEOCN</name>
<dbReference type="Proteomes" id="UP000242525">
    <property type="component" value="Unassembled WGS sequence"/>
</dbReference>
<proteinExistence type="predicted"/>
<reference evidence="1" key="1">
    <citation type="submission" date="2014-03" db="EMBL/GenBank/DDBJ databases">
        <authorList>
            <person name="Casaregola S."/>
        </authorList>
    </citation>
    <scope>NUCLEOTIDE SEQUENCE [LARGE SCALE GENOMIC DNA]</scope>
    <source>
        <strain evidence="1">CLIB 918</strain>
    </source>
</reference>
<dbReference type="AlphaFoldDB" id="A0A0J9X3F4"/>
<protein>
    <submittedName>
        <fullName evidence="1">Uncharacterized protein</fullName>
    </submittedName>
</protein>
<comment type="caution">
    <text evidence="1">The sequence shown here is derived from an EMBL/GenBank/DDBJ whole genome shotgun (WGS) entry which is preliminary data.</text>
</comment>
<organism evidence="1 2">
    <name type="scientific">Geotrichum candidum</name>
    <name type="common">Oospora lactis</name>
    <name type="synonym">Dipodascus geotrichum</name>
    <dbReference type="NCBI Taxonomy" id="1173061"/>
    <lineage>
        <taxon>Eukaryota</taxon>
        <taxon>Fungi</taxon>
        <taxon>Dikarya</taxon>
        <taxon>Ascomycota</taxon>
        <taxon>Saccharomycotina</taxon>
        <taxon>Dipodascomycetes</taxon>
        <taxon>Dipodascales</taxon>
        <taxon>Dipodascaceae</taxon>
        <taxon>Geotrichum</taxon>
    </lineage>
</organism>
<gene>
    <name evidence="1" type="ORF">BN980_GECA01s09635g</name>
</gene>
<dbReference type="EMBL" id="CCBN010000001">
    <property type="protein sequence ID" value="CDO51634.1"/>
    <property type="molecule type" value="Genomic_DNA"/>
</dbReference>
<keyword evidence="2" id="KW-1185">Reference proteome</keyword>